<keyword evidence="1" id="KW-0812">Transmembrane</keyword>
<dbReference type="AlphaFoldDB" id="A0A6C2UCP1"/>
<organism evidence="2 3">
    <name type="scientific">Pontiella desulfatans</name>
    <dbReference type="NCBI Taxonomy" id="2750659"/>
    <lineage>
        <taxon>Bacteria</taxon>
        <taxon>Pseudomonadati</taxon>
        <taxon>Kiritimatiellota</taxon>
        <taxon>Kiritimatiellia</taxon>
        <taxon>Kiritimatiellales</taxon>
        <taxon>Pontiellaceae</taxon>
        <taxon>Pontiella</taxon>
    </lineage>
</organism>
<proteinExistence type="predicted"/>
<feature type="transmembrane region" description="Helical" evidence="1">
    <location>
        <begin position="61"/>
        <end position="79"/>
    </location>
</feature>
<dbReference type="RefSeq" id="WP_222847342.1">
    <property type="nucleotide sequence ID" value="NZ_CAAHFG010000004.1"/>
</dbReference>
<keyword evidence="3" id="KW-1185">Reference proteome</keyword>
<keyword evidence="1" id="KW-1133">Transmembrane helix</keyword>
<reference evidence="2 3" key="1">
    <citation type="submission" date="2019-04" db="EMBL/GenBank/DDBJ databases">
        <authorList>
            <person name="Van Vliet M D."/>
        </authorList>
    </citation>
    <scope>NUCLEOTIDE SEQUENCE [LARGE SCALE GENOMIC DNA]</scope>
    <source>
        <strain evidence="2 3">F1</strain>
    </source>
</reference>
<sequence length="157" mass="17516">MNIQNIDRLVRRAMRAVGEPAARCSLFVVFFWFGILKPLGVSSAEPLVLKTVDWMPLLSPVQWLAVIGWWEMAIGLFFLTRKTTRLAIALLFLQMTGTFMPLFILPEITFQPNGVPFLPSLEGQYIIKNIIIISAALVIGGNLRGYPQSGNHSAAAW</sequence>
<dbReference type="EMBL" id="CAAHFG010000004">
    <property type="protein sequence ID" value="VGO16996.1"/>
    <property type="molecule type" value="Genomic_DNA"/>
</dbReference>
<evidence type="ECO:0000256" key="1">
    <source>
        <dbReference type="SAM" id="Phobius"/>
    </source>
</evidence>
<feature type="transmembrane region" description="Helical" evidence="1">
    <location>
        <begin position="86"/>
        <end position="105"/>
    </location>
</feature>
<accession>A0A6C2UCP1</accession>
<evidence type="ECO:0008006" key="4">
    <source>
        <dbReference type="Google" id="ProtNLM"/>
    </source>
</evidence>
<dbReference type="Proteomes" id="UP000366872">
    <property type="component" value="Unassembled WGS sequence"/>
</dbReference>
<evidence type="ECO:0000313" key="3">
    <source>
        <dbReference type="Proteomes" id="UP000366872"/>
    </source>
</evidence>
<name>A0A6C2UCP1_PONDE</name>
<feature type="transmembrane region" description="Helical" evidence="1">
    <location>
        <begin position="21"/>
        <end position="41"/>
    </location>
</feature>
<feature type="transmembrane region" description="Helical" evidence="1">
    <location>
        <begin position="125"/>
        <end position="143"/>
    </location>
</feature>
<evidence type="ECO:0000313" key="2">
    <source>
        <dbReference type="EMBL" id="VGO16996.1"/>
    </source>
</evidence>
<gene>
    <name evidence="2" type="ORF">PDESU_05590</name>
</gene>
<protein>
    <recommendedName>
        <fullName evidence="4">DoxX family membrane protein</fullName>
    </recommendedName>
</protein>
<keyword evidence="1" id="KW-0472">Membrane</keyword>